<organism evidence="2 3">
    <name type="scientific">Aquimarina intermedia</name>
    <dbReference type="NCBI Taxonomy" id="350814"/>
    <lineage>
        <taxon>Bacteria</taxon>
        <taxon>Pseudomonadati</taxon>
        <taxon>Bacteroidota</taxon>
        <taxon>Flavobacteriia</taxon>
        <taxon>Flavobacteriales</taxon>
        <taxon>Flavobacteriaceae</taxon>
        <taxon>Aquimarina</taxon>
    </lineage>
</organism>
<dbReference type="AlphaFoldDB" id="A0A5S5BZC1"/>
<dbReference type="Proteomes" id="UP000324376">
    <property type="component" value="Unassembled WGS sequence"/>
</dbReference>
<evidence type="ECO:0008006" key="4">
    <source>
        <dbReference type="Google" id="ProtNLM"/>
    </source>
</evidence>
<accession>A0A5S5BZC1</accession>
<keyword evidence="3" id="KW-1185">Reference proteome</keyword>
<sequence>MKRLSALLVLLVLCSSFITAHKFYVSVTQIEYVASKQNVQIISRVFIDDLEDVLQARYDESLIITQKEAATITPVVSKYFKKKLSIQIDNQIADYKFLGFEIDNDLMLCYLEINNVKDFNTITVDNQLLMDQFVEQQNIVHVKKEEIRKSIVLEDGNYKGMLNFSN</sequence>
<feature type="chain" id="PRO_5024321756" description="Peptidase E" evidence="1">
    <location>
        <begin position="21"/>
        <end position="166"/>
    </location>
</feature>
<gene>
    <name evidence="2" type="ORF">BD809_11092</name>
</gene>
<reference evidence="2 3" key="1">
    <citation type="submission" date="2019-07" db="EMBL/GenBank/DDBJ databases">
        <title>Genomic Encyclopedia of Archaeal and Bacterial Type Strains, Phase II (KMG-II): from individual species to whole genera.</title>
        <authorList>
            <person name="Goeker M."/>
        </authorList>
    </citation>
    <scope>NUCLEOTIDE SEQUENCE [LARGE SCALE GENOMIC DNA]</scope>
    <source>
        <strain evidence="2 3">DSM 17527</strain>
    </source>
</reference>
<dbReference type="EMBL" id="VNHU01000010">
    <property type="protein sequence ID" value="TYP71033.1"/>
    <property type="molecule type" value="Genomic_DNA"/>
</dbReference>
<evidence type="ECO:0000313" key="2">
    <source>
        <dbReference type="EMBL" id="TYP71033.1"/>
    </source>
</evidence>
<dbReference type="Pfam" id="PF20420">
    <property type="entry name" value="DUF6702"/>
    <property type="match status" value="1"/>
</dbReference>
<keyword evidence="1" id="KW-0732">Signal</keyword>
<name>A0A5S5BZC1_9FLAO</name>
<evidence type="ECO:0000256" key="1">
    <source>
        <dbReference type="SAM" id="SignalP"/>
    </source>
</evidence>
<dbReference type="InterPro" id="IPR046525">
    <property type="entry name" value="DUF6702"/>
</dbReference>
<proteinExistence type="predicted"/>
<comment type="caution">
    <text evidence="2">The sequence shown here is derived from an EMBL/GenBank/DDBJ whole genome shotgun (WGS) entry which is preliminary data.</text>
</comment>
<protein>
    <recommendedName>
        <fullName evidence="4">Peptidase E</fullName>
    </recommendedName>
</protein>
<evidence type="ECO:0000313" key="3">
    <source>
        <dbReference type="Proteomes" id="UP000324376"/>
    </source>
</evidence>
<feature type="signal peptide" evidence="1">
    <location>
        <begin position="1"/>
        <end position="20"/>
    </location>
</feature>
<dbReference type="OrthoDB" id="5735516at2"/>
<dbReference type="RefSeq" id="WP_148783538.1">
    <property type="nucleotide sequence ID" value="NZ_VNHU01000010.1"/>
</dbReference>